<dbReference type="SMART" id="SM00540">
    <property type="entry name" value="LEM"/>
    <property type="match status" value="1"/>
</dbReference>
<dbReference type="InterPro" id="IPR003887">
    <property type="entry name" value="LEM_dom"/>
</dbReference>
<feature type="domain" description="LEM" evidence="2">
    <location>
        <begin position="1"/>
        <end position="44"/>
    </location>
</feature>
<dbReference type="OrthoDB" id="6363067at2759"/>
<dbReference type="Proteomes" id="UP000053766">
    <property type="component" value="Unassembled WGS sequence"/>
</dbReference>
<dbReference type="SUPFAM" id="SSF63451">
    <property type="entry name" value="LEM domain"/>
    <property type="match status" value="1"/>
</dbReference>
<gene>
    <name evidence="3" type="ORF">DICVIV_00808</name>
</gene>
<protein>
    <submittedName>
        <fullName evidence="3">LEM domain protein</fullName>
    </submittedName>
</protein>
<reference evidence="4" key="2">
    <citation type="journal article" date="2016" name="Sci. Rep.">
        <title>Dictyocaulus viviparus genome, variome and transcriptome elucidate lungworm biology and support future intervention.</title>
        <authorList>
            <person name="McNulty S.N."/>
            <person name="Strube C."/>
            <person name="Rosa B.A."/>
            <person name="Martin J.C."/>
            <person name="Tyagi R."/>
            <person name="Choi Y.J."/>
            <person name="Wang Q."/>
            <person name="Hallsworth Pepin K."/>
            <person name="Zhang X."/>
            <person name="Ozersky P."/>
            <person name="Wilson R.K."/>
            <person name="Sternberg P.W."/>
            <person name="Gasser R.B."/>
            <person name="Mitreva M."/>
        </authorList>
    </citation>
    <scope>NUCLEOTIDE SEQUENCE [LARGE SCALE GENOMIC DNA]</scope>
    <source>
        <strain evidence="4">HannoverDv2000</strain>
    </source>
</reference>
<organism evidence="3 4">
    <name type="scientific">Dictyocaulus viviparus</name>
    <name type="common">Bovine lungworm</name>
    <dbReference type="NCBI Taxonomy" id="29172"/>
    <lineage>
        <taxon>Eukaryota</taxon>
        <taxon>Metazoa</taxon>
        <taxon>Ecdysozoa</taxon>
        <taxon>Nematoda</taxon>
        <taxon>Chromadorea</taxon>
        <taxon>Rhabditida</taxon>
        <taxon>Rhabditina</taxon>
        <taxon>Rhabditomorpha</taxon>
        <taxon>Strongyloidea</taxon>
        <taxon>Metastrongylidae</taxon>
        <taxon>Dictyocaulus</taxon>
    </lineage>
</organism>
<evidence type="ECO:0000259" key="2">
    <source>
        <dbReference type="PROSITE" id="PS50954"/>
    </source>
</evidence>
<keyword evidence="1" id="KW-0812">Transmembrane</keyword>
<keyword evidence="1" id="KW-0472">Membrane</keyword>
<accession>A0A0D8YAC0</accession>
<feature type="transmembrane region" description="Helical" evidence="1">
    <location>
        <begin position="156"/>
        <end position="173"/>
    </location>
</feature>
<dbReference type="EMBL" id="KN716157">
    <property type="protein sequence ID" value="KJH52939.1"/>
    <property type="molecule type" value="Genomic_DNA"/>
</dbReference>
<dbReference type="AlphaFoldDB" id="A0A0D8YAC0"/>
<evidence type="ECO:0000313" key="4">
    <source>
        <dbReference type="Proteomes" id="UP000053766"/>
    </source>
</evidence>
<dbReference type="FunFam" id="1.10.720.40:FF:000001">
    <property type="entry name" value="LEM domain containing 2, isoform CRA_a"/>
    <property type="match status" value="1"/>
</dbReference>
<reference evidence="3 4" key="1">
    <citation type="submission" date="2013-11" db="EMBL/GenBank/DDBJ databases">
        <title>Draft genome of the bovine lungworm Dictyocaulus viviparus.</title>
        <authorList>
            <person name="Mitreva M."/>
        </authorList>
    </citation>
    <scope>NUCLEOTIDE SEQUENCE [LARGE SCALE GENOMIC DNA]</scope>
    <source>
        <strain evidence="3 4">HannoverDv2000</strain>
    </source>
</reference>
<dbReference type="PROSITE" id="PS50954">
    <property type="entry name" value="LEM"/>
    <property type="match status" value="1"/>
</dbReference>
<evidence type="ECO:0000256" key="1">
    <source>
        <dbReference type="SAM" id="Phobius"/>
    </source>
</evidence>
<proteinExistence type="predicted"/>
<dbReference type="Pfam" id="PF03020">
    <property type="entry name" value="LEM"/>
    <property type="match status" value="1"/>
</dbReference>
<dbReference type="InterPro" id="IPR011015">
    <property type="entry name" value="LEM/LEM-like_dom_sf"/>
</dbReference>
<name>A0A0D8YAC0_DICVI</name>
<sequence length="189" mass="21095">MDLNDMTDSDIRRQLIAMGQDVGPVTPSTRAVHLKKLRNLLAEGDRPILEPIPMPSLSNGNGVHLLDIVNVESTAEVERSTTENFSNDVVLENLEAPKAPLIRPITPPAVDDGSDEEMRGEESMRYLSAEEMELEMNYSRKNTTLCESNNSNLNKILLVAVLMTIIVFLFFLSDRLHRQTDGSTAEEEL</sequence>
<keyword evidence="1" id="KW-1133">Transmembrane helix</keyword>
<dbReference type="CDD" id="cd12934">
    <property type="entry name" value="LEM"/>
    <property type="match status" value="1"/>
</dbReference>
<evidence type="ECO:0000313" key="3">
    <source>
        <dbReference type="EMBL" id="KJH52939.1"/>
    </source>
</evidence>
<dbReference type="Gene3D" id="1.10.720.40">
    <property type="match status" value="1"/>
</dbReference>
<keyword evidence="4" id="KW-1185">Reference proteome</keyword>